<evidence type="ECO:0000256" key="4">
    <source>
        <dbReference type="ARBA" id="ARBA00022801"/>
    </source>
</evidence>
<keyword evidence="6 7" id="KW-0326">Glycosidase</keyword>
<evidence type="ECO:0000256" key="5">
    <source>
        <dbReference type="ARBA" id="ARBA00023180"/>
    </source>
</evidence>
<evidence type="ECO:0000256" key="7">
    <source>
        <dbReference type="PIRNR" id="PIRNR001093"/>
    </source>
</evidence>
<comment type="similarity">
    <text evidence="2 7">Belongs to the glycosyl hydrolase 20 family.</text>
</comment>
<dbReference type="HOGENOM" id="CLU_007082_0_2_1"/>
<dbReference type="GO" id="GO:0016231">
    <property type="term" value="F:beta-N-acetylglucosaminidase activity"/>
    <property type="evidence" value="ECO:0007669"/>
    <property type="project" value="TreeGrafter"/>
</dbReference>
<dbReference type="EMBL" id="CDHN01000005">
    <property type="protein sequence ID" value="CEJ93010.1"/>
    <property type="molecule type" value="Genomic_DNA"/>
</dbReference>
<evidence type="ECO:0000256" key="2">
    <source>
        <dbReference type="ARBA" id="ARBA00006285"/>
    </source>
</evidence>
<feature type="domain" description="Glycoside hydrolase family 20 catalytic" evidence="10">
    <location>
        <begin position="185"/>
        <end position="520"/>
    </location>
</feature>
<proteinExistence type="inferred from homology"/>
<feature type="active site" description="Proton donor" evidence="8">
    <location>
        <position position="345"/>
    </location>
</feature>
<keyword evidence="5" id="KW-0325">Glycoprotein</keyword>
<dbReference type="Pfam" id="PF00728">
    <property type="entry name" value="Glyco_hydro_20"/>
    <property type="match status" value="1"/>
</dbReference>
<dbReference type="EC" id="3.2.1.52" evidence="7"/>
<evidence type="ECO:0000256" key="6">
    <source>
        <dbReference type="ARBA" id="ARBA00023295"/>
    </source>
</evidence>
<feature type="domain" description="Beta-hexosaminidase eukaryotic type N-terminal" evidence="11">
    <location>
        <begin position="19"/>
        <end position="161"/>
    </location>
</feature>
<feature type="signal peptide" evidence="9">
    <location>
        <begin position="1"/>
        <end position="18"/>
    </location>
</feature>
<accession>A0A0A1TNJ1</accession>
<dbReference type="Gene3D" id="3.30.379.10">
    <property type="entry name" value="Chitobiase/beta-hexosaminidase domain 2-like"/>
    <property type="match status" value="1"/>
</dbReference>
<organism evidence="12 13">
    <name type="scientific">[Torrubiella] hemipterigena</name>
    <dbReference type="NCBI Taxonomy" id="1531966"/>
    <lineage>
        <taxon>Eukaryota</taxon>
        <taxon>Fungi</taxon>
        <taxon>Dikarya</taxon>
        <taxon>Ascomycota</taxon>
        <taxon>Pezizomycotina</taxon>
        <taxon>Sordariomycetes</taxon>
        <taxon>Hypocreomycetidae</taxon>
        <taxon>Hypocreales</taxon>
        <taxon>Clavicipitaceae</taxon>
        <taxon>Clavicipitaceae incertae sedis</taxon>
        <taxon>'Torrubiella' clade</taxon>
    </lineage>
</organism>
<name>A0A0A1TNJ1_9HYPO</name>
<dbReference type="InterPro" id="IPR015883">
    <property type="entry name" value="Glyco_hydro_20_cat"/>
</dbReference>
<dbReference type="Pfam" id="PF14845">
    <property type="entry name" value="Glycohydro_20b2"/>
    <property type="match status" value="1"/>
</dbReference>
<evidence type="ECO:0000256" key="3">
    <source>
        <dbReference type="ARBA" id="ARBA00022729"/>
    </source>
</evidence>
<evidence type="ECO:0000313" key="13">
    <source>
        <dbReference type="Proteomes" id="UP000039046"/>
    </source>
</evidence>
<gene>
    <name evidence="12" type="ORF">VHEMI08630</name>
</gene>
<dbReference type="GO" id="GO:0016020">
    <property type="term" value="C:membrane"/>
    <property type="evidence" value="ECO:0007669"/>
    <property type="project" value="TreeGrafter"/>
</dbReference>
<dbReference type="InterPro" id="IPR017853">
    <property type="entry name" value="GH"/>
</dbReference>
<dbReference type="PANTHER" id="PTHR22600">
    <property type="entry name" value="BETA-HEXOSAMINIDASE"/>
    <property type="match status" value="1"/>
</dbReference>
<dbReference type="SUPFAM" id="SSF55545">
    <property type="entry name" value="beta-N-acetylhexosaminidase-like domain"/>
    <property type="match status" value="1"/>
</dbReference>
<dbReference type="STRING" id="1531966.A0A0A1TNJ1"/>
<evidence type="ECO:0000313" key="12">
    <source>
        <dbReference type="EMBL" id="CEJ93010.1"/>
    </source>
</evidence>
<dbReference type="Proteomes" id="UP000039046">
    <property type="component" value="Unassembled WGS sequence"/>
</dbReference>
<evidence type="ECO:0000256" key="8">
    <source>
        <dbReference type="PIRSR" id="PIRSR001093-1"/>
    </source>
</evidence>
<keyword evidence="3 9" id="KW-0732">Signal</keyword>
<dbReference type="PANTHER" id="PTHR22600:SF58">
    <property type="entry name" value="BETA-HEXOSAMINIDASE"/>
    <property type="match status" value="1"/>
</dbReference>
<dbReference type="SUPFAM" id="SSF51445">
    <property type="entry name" value="(Trans)glycosidases"/>
    <property type="match status" value="1"/>
</dbReference>
<comment type="catalytic activity">
    <reaction evidence="1 7">
        <text>Hydrolysis of terminal non-reducing N-acetyl-D-hexosamine residues in N-acetyl-beta-D-hexosaminides.</text>
        <dbReference type="EC" id="3.2.1.52"/>
    </reaction>
</comment>
<dbReference type="FunFam" id="3.20.20.80:FF:000063">
    <property type="entry name" value="Beta-hexosaminidase"/>
    <property type="match status" value="1"/>
</dbReference>
<reference evidence="12 13" key="1">
    <citation type="journal article" date="2015" name="Genome Announc.">
        <title>Draft Genome Sequence and Gene Annotation of the Entomopathogenic Fungus Verticillium hemipterigenum.</title>
        <authorList>
            <person name="Horn F."/>
            <person name="Habel A."/>
            <person name="Scharf D.H."/>
            <person name="Dworschak J."/>
            <person name="Brakhage A.A."/>
            <person name="Guthke R."/>
            <person name="Hertweck C."/>
            <person name="Linde J."/>
        </authorList>
    </citation>
    <scope>NUCLEOTIDE SEQUENCE [LARGE SCALE GENOMIC DNA]</scope>
</reference>
<evidence type="ECO:0000256" key="1">
    <source>
        <dbReference type="ARBA" id="ARBA00001231"/>
    </source>
</evidence>
<dbReference type="InterPro" id="IPR025705">
    <property type="entry name" value="Beta_hexosaminidase_sua/sub"/>
</dbReference>
<feature type="chain" id="PRO_5001990394" description="Beta-hexosaminidase" evidence="9">
    <location>
        <begin position="19"/>
        <end position="570"/>
    </location>
</feature>
<dbReference type="GO" id="GO:0030203">
    <property type="term" value="P:glycosaminoglycan metabolic process"/>
    <property type="evidence" value="ECO:0007669"/>
    <property type="project" value="TreeGrafter"/>
</dbReference>
<evidence type="ECO:0000259" key="10">
    <source>
        <dbReference type="Pfam" id="PF00728"/>
    </source>
</evidence>
<dbReference type="Gene3D" id="3.20.20.80">
    <property type="entry name" value="Glycosidases"/>
    <property type="match status" value="1"/>
</dbReference>
<evidence type="ECO:0000256" key="9">
    <source>
        <dbReference type="SAM" id="SignalP"/>
    </source>
</evidence>
<evidence type="ECO:0000259" key="11">
    <source>
        <dbReference type="Pfam" id="PF14845"/>
    </source>
</evidence>
<keyword evidence="4 7" id="KW-0378">Hydrolase</keyword>
<dbReference type="AlphaFoldDB" id="A0A0A1TNJ1"/>
<sequence>MLRSGLFILAAVASPVAAIWPMPTHATFGNKTLYIDRSIQVLYNGEHIPTSHFEPPSGSDFTSQDIVRGGVSRAFQAIFDQSLVPWMLHDPDADYDPPVTDKRIVSLNIEQTKRDGKGMFKPKDGDVDESYSFDVTEAGRASIRAASSTGVLRALETFTQLFFKHTSGFIYTSQIPLAITDAPTYPHRGILLDVSRHWYEMEDLKRTIDGLAMAKLNTFHIHITDTQSWPLEIPALPRLAEKGAYHCSLTYSPAEMARLFEYGVHRGVQVVLEIDMPGHMGIEKAYPGLSVAYNERPYGYYCAQPPCGSLRLNNTKVEKFLVKLFDDLLPRVSPYSSYFHTGGDEYRANNSILDPDLKTNDVTILQPMLQRFLDHAHDNVRKHKLTPIVWEEMILEWNATLSKDTLVQAWQGRDAVEKLANKGYKVIDSTKDFYYLDCGRGEWIVDRSPTDGLPFEDWCSPTKNWRVVYAHDPRAGLSAEAAKNVVGGEVAVWSETIDHNSVHSIIWPRAAAAGESWWSGPPGPGQDRDMYDVRARLSEMRHRMQARGIHGAAITQLWCEQRPSADCSSA</sequence>
<dbReference type="PRINTS" id="PR00738">
    <property type="entry name" value="GLHYDRLASE20"/>
</dbReference>
<dbReference type="InterPro" id="IPR029019">
    <property type="entry name" value="HEX_eukaryotic_N"/>
</dbReference>
<keyword evidence="13" id="KW-1185">Reference proteome</keyword>
<dbReference type="OrthoDB" id="428480at2759"/>
<dbReference type="InterPro" id="IPR029018">
    <property type="entry name" value="Hex-like_dom2"/>
</dbReference>
<protein>
    <recommendedName>
        <fullName evidence="7">Beta-hexosaminidase</fullName>
        <ecNumber evidence="7">3.2.1.52</ecNumber>
    </recommendedName>
</protein>
<dbReference type="GO" id="GO:0005975">
    <property type="term" value="P:carbohydrate metabolic process"/>
    <property type="evidence" value="ECO:0007669"/>
    <property type="project" value="InterPro"/>
</dbReference>
<dbReference type="PIRSF" id="PIRSF001093">
    <property type="entry name" value="B-hxosamndse_ab_euk"/>
    <property type="match status" value="1"/>
</dbReference>